<comment type="caution">
    <text evidence="1">The sequence shown here is derived from an EMBL/GenBank/DDBJ whole genome shotgun (WGS) entry which is preliminary data.</text>
</comment>
<reference evidence="1 2" key="1">
    <citation type="submission" date="2016-05" db="EMBL/GenBank/DDBJ databases">
        <authorList>
            <person name="Caceres A."/>
            <person name="Munoz I."/>
            <person name="Iraola G."/>
            <person name="Diaz-Viraque F."/>
            <person name="Greif G."/>
            <person name="Collado L."/>
        </authorList>
    </citation>
    <scope>NUCLEOTIDE SEQUENCE [LARGE SCALE GENOMIC DNA]</scope>
    <source>
        <strain evidence="1 2">WBE38</strain>
    </source>
</reference>
<evidence type="ECO:0000313" key="2">
    <source>
        <dbReference type="Proteomes" id="UP000094873"/>
    </source>
</evidence>
<name>A0AA91FYB1_9BACT</name>
<gene>
    <name evidence="1" type="ORF">A7X81_01415</name>
</gene>
<sequence length="67" mass="8180">MQNYDFKDWQYTDGENFVYDRQCINENSISFLKANKKFQEPKIRLLCFTQFRSNNNIESQAEKYLII</sequence>
<proteinExistence type="predicted"/>
<organism evidence="1 2">
    <name type="scientific">Campylobacter ornithocola</name>
    <dbReference type="NCBI Taxonomy" id="1848766"/>
    <lineage>
        <taxon>Bacteria</taxon>
        <taxon>Pseudomonadati</taxon>
        <taxon>Campylobacterota</taxon>
        <taxon>Epsilonproteobacteria</taxon>
        <taxon>Campylobacterales</taxon>
        <taxon>Campylobacteraceae</taxon>
        <taxon>Campylobacter</taxon>
    </lineage>
</organism>
<evidence type="ECO:0000313" key="1">
    <source>
        <dbReference type="EMBL" id="OCX43645.1"/>
    </source>
</evidence>
<keyword evidence="2" id="KW-1185">Reference proteome</keyword>
<protein>
    <submittedName>
        <fullName evidence="1">Uncharacterized protein</fullName>
    </submittedName>
</protein>
<dbReference type="AlphaFoldDB" id="A0AA91FYB1"/>
<dbReference type="Proteomes" id="UP000094873">
    <property type="component" value="Unassembled WGS sequence"/>
</dbReference>
<accession>A0AA91FYB1</accession>
<dbReference type="EMBL" id="LXSU01000022">
    <property type="protein sequence ID" value="OCX43645.1"/>
    <property type="molecule type" value="Genomic_DNA"/>
</dbReference>
<dbReference type="RefSeq" id="WP_066006547.1">
    <property type="nucleotide sequence ID" value="NZ_CP053848.1"/>
</dbReference>